<dbReference type="GO" id="GO:0016747">
    <property type="term" value="F:acyltransferase activity, transferring groups other than amino-acyl groups"/>
    <property type="evidence" value="ECO:0007669"/>
    <property type="project" value="InterPro"/>
</dbReference>
<evidence type="ECO:0000259" key="3">
    <source>
        <dbReference type="PROSITE" id="PS51186"/>
    </source>
</evidence>
<gene>
    <name evidence="4" type="ORF">GA0070609_1274</name>
</gene>
<feature type="domain" description="N-acetyltransferase" evidence="3">
    <location>
        <begin position="166"/>
        <end position="305"/>
    </location>
</feature>
<name>A0A1C5HCB6_9ACTN</name>
<reference evidence="4 5" key="1">
    <citation type="submission" date="2016-06" db="EMBL/GenBank/DDBJ databases">
        <authorList>
            <person name="Kjaerup R.B."/>
            <person name="Dalgaard T.S."/>
            <person name="Juul-Madsen H.R."/>
        </authorList>
    </citation>
    <scope>NUCLEOTIDE SEQUENCE [LARGE SCALE GENOMIC DNA]</scope>
    <source>
        <strain evidence="4 5">DSM 43904</strain>
    </source>
</reference>
<keyword evidence="1 4" id="KW-0808">Transferase</keyword>
<evidence type="ECO:0000313" key="4">
    <source>
        <dbReference type="EMBL" id="SCG43141.1"/>
    </source>
</evidence>
<evidence type="ECO:0000256" key="1">
    <source>
        <dbReference type="ARBA" id="ARBA00022679"/>
    </source>
</evidence>
<dbReference type="Gene3D" id="3.40.630.30">
    <property type="match status" value="1"/>
</dbReference>
<evidence type="ECO:0000313" key="5">
    <source>
        <dbReference type="Proteomes" id="UP000198217"/>
    </source>
</evidence>
<dbReference type="Pfam" id="PF00583">
    <property type="entry name" value="Acetyltransf_1"/>
    <property type="match status" value="2"/>
</dbReference>
<dbReference type="PANTHER" id="PTHR43877:SF1">
    <property type="entry name" value="ACETYLTRANSFERASE"/>
    <property type="match status" value="1"/>
</dbReference>
<accession>A0A1C5HCB6</accession>
<dbReference type="SUPFAM" id="SSF55729">
    <property type="entry name" value="Acyl-CoA N-acyltransferases (Nat)"/>
    <property type="match status" value="2"/>
</dbReference>
<evidence type="ECO:0000256" key="2">
    <source>
        <dbReference type="ARBA" id="ARBA00023315"/>
    </source>
</evidence>
<dbReference type="InterPro" id="IPR000182">
    <property type="entry name" value="GNAT_dom"/>
</dbReference>
<dbReference type="InterPro" id="IPR016181">
    <property type="entry name" value="Acyl_CoA_acyltransferase"/>
</dbReference>
<dbReference type="EMBL" id="LT607750">
    <property type="protein sequence ID" value="SCG43141.1"/>
    <property type="molecule type" value="Genomic_DNA"/>
</dbReference>
<dbReference type="AlphaFoldDB" id="A0A1C5HCB6"/>
<keyword evidence="2" id="KW-0012">Acyltransferase</keyword>
<dbReference type="PROSITE" id="PS51186">
    <property type="entry name" value="GNAT"/>
    <property type="match status" value="2"/>
</dbReference>
<dbReference type="RefSeq" id="WP_088992926.1">
    <property type="nucleotide sequence ID" value="NZ_LT607750.1"/>
</dbReference>
<dbReference type="Proteomes" id="UP000198217">
    <property type="component" value="Chromosome I"/>
</dbReference>
<feature type="domain" description="N-acetyltransferase" evidence="3">
    <location>
        <begin position="3"/>
        <end position="154"/>
    </location>
</feature>
<organism evidence="4 5">
    <name type="scientific">Micromonospora echinaurantiaca</name>
    <dbReference type="NCBI Taxonomy" id="47857"/>
    <lineage>
        <taxon>Bacteria</taxon>
        <taxon>Bacillati</taxon>
        <taxon>Actinomycetota</taxon>
        <taxon>Actinomycetes</taxon>
        <taxon>Micromonosporales</taxon>
        <taxon>Micromonosporaceae</taxon>
        <taxon>Micromonospora</taxon>
    </lineage>
</organism>
<dbReference type="PANTHER" id="PTHR43877">
    <property type="entry name" value="AMINOALKYLPHOSPHONATE N-ACETYLTRANSFERASE-RELATED-RELATED"/>
    <property type="match status" value="1"/>
</dbReference>
<protein>
    <submittedName>
        <fullName evidence="4">Acetyltransferase (GNAT) domain-containing protein</fullName>
    </submittedName>
</protein>
<proteinExistence type="predicted"/>
<keyword evidence="5" id="KW-1185">Reference proteome</keyword>
<sequence length="305" mass="32639">MTVTVRPGGPDDAERVAALLRAAGPLIATPELVRWQLTGAPAAERFGLLVAEADDGLAGVARTGLLPESGKPGWGFVNLVVHPRERGRGVGGALLAAAEARLAGLGVRRAYARVVDEAAAVTFAERHGYRRGRRSLLLGLDLAAAVLPEPSPLAAPVRLSTAADLGDPRPLYEADLDAARDEPGDVGMVEISYADWRAAYWERPDLDRELTTVAVVDGAVVAFSVALTDGRDRYQSGMTGTRRDWRGRGLARAVKDASLRAARAAGHRTALTVNDAGNEAMLALNRWHGYRPIAAEYRYLRDLRP</sequence>
<dbReference type="InterPro" id="IPR050832">
    <property type="entry name" value="Bact_Acetyltransf"/>
</dbReference>